<comment type="caution">
    <text evidence="1">The sequence shown here is derived from an EMBL/GenBank/DDBJ whole genome shotgun (WGS) entry which is preliminary data.</text>
</comment>
<organism evidence="1 2">
    <name type="scientific">Trichoderma asperellum</name>
    <name type="common">Filamentous fungus</name>
    <dbReference type="NCBI Taxonomy" id="101201"/>
    <lineage>
        <taxon>Eukaryota</taxon>
        <taxon>Fungi</taxon>
        <taxon>Dikarya</taxon>
        <taxon>Ascomycota</taxon>
        <taxon>Pezizomycotina</taxon>
        <taxon>Sordariomycetes</taxon>
        <taxon>Hypocreomycetidae</taxon>
        <taxon>Hypocreales</taxon>
        <taxon>Hypocreaceae</taxon>
        <taxon>Trichoderma</taxon>
    </lineage>
</organism>
<evidence type="ECO:0000313" key="2">
    <source>
        <dbReference type="Proteomes" id="UP000517252"/>
    </source>
</evidence>
<evidence type="ECO:0008006" key="3">
    <source>
        <dbReference type="Google" id="ProtNLM"/>
    </source>
</evidence>
<dbReference type="Proteomes" id="UP000517252">
    <property type="component" value="Unassembled WGS sequence"/>
</dbReference>
<accession>A0A6V8QKC3</accession>
<proteinExistence type="predicted"/>
<name>A0A6V8QKC3_TRIAP</name>
<dbReference type="OrthoDB" id="5340163at2759"/>
<protein>
    <recommendedName>
        <fullName evidence="3">DUF4238 domain-containing protein</fullName>
    </recommendedName>
</protein>
<dbReference type="AlphaFoldDB" id="A0A6V8QKC3"/>
<reference evidence="1 2" key="1">
    <citation type="submission" date="2020-07" db="EMBL/GenBank/DDBJ databases">
        <title>Trichoderma asperellum IC-1 whole genome shotgun sequence.</title>
        <authorList>
            <person name="Kanamasa S."/>
            <person name="Takahashi H."/>
        </authorList>
    </citation>
    <scope>NUCLEOTIDE SEQUENCE [LARGE SCALE GENOMIC DNA]</scope>
    <source>
        <strain evidence="1 2">IC-1</strain>
    </source>
</reference>
<gene>
    <name evidence="1" type="ORF">TASIC1_0002011100</name>
</gene>
<evidence type="ECO:0000313" key="1">
    <source>
        <dbReference type="EMBL" id="GFP52927.1"/>
    </source>
</evidence>
<dbReference type="EMBL" id="BLZH01000002">
    <property type="protein sequence ID" value="GFP52927.1"/>
    <property type="molecule type" value="Genomic_DNA"/>
</dbReference>
<sequence>MPSMDTKPEYQHYIPQFLLRNFAHQYAPPGKSKAGKSGRRSRKNKMYPGDLVVNSLSLTDPFSLDECLVKRVCGLENMYENPAKPVNIRPRLEKQFAEFEGRASRIYRQIVNAYKNGNQDVWLGRAEKDVLRKFMALLTFRGNQYYQRYNVDSVQEYHEDDKEILQAYMSKHGFTKPVDVWLQGLEKIIDLDMDLDIGAKDDEEDGENWEQRIRESIYSPIAEMFIEHMSAMYMAICTPASDDEEFILTENCYNVTEGQTTAYYDSRTGKHVTLSPRFHMFAPISPRLIIVLRSNLLPDPLVDADPECKWWRQFERLLFFGSQYGSGTRSILEDLPIRKARNNYMDVVNGMLAPRHGWNQQLGMSDRFHFTIFQIPTRHVQTINGLLIDHAFHGSRIIFDRKDLFLDLMEWYLTEPWDD</sequence>
<dbReference type="InterPro" id="IPR025332">
    <property type="entry name" value="DUF4238"/>
</dbReference>
<dbReference type="Pfam" id="PF14022">
    <property type="entry name" value="DUF4238"/>
    <property type="match status" value="1"/>
</dbReference>